<feature type="region of interest" description="Disordered" evidence="1">
    <location>
        <begin position="279"/>
        <end position="322"/>
    </location>
</feature>
<organism evidence="3 4">
    <name type="scientific">Glonium stellatum</name>
    <dbReference type="NCBI Taxonomy" id="574774"/>
    <lineage>
        <taxon>Eukaryota</taxon>
        <taxon>Fungi</taxon>
        <taxon>Dikarya</taxon>
        <taxon>Ascomycota</taxon>
        <taxon>Pezizomycotina</taxon>
        <taxon>Dothideomycetes</taxon>
        <taxon>Pleosporomycetidae</taxon>
        <taxon>Gloniales</taxon>
        <taxon>Gloniaceae</taxon>
        <taxon>Glonium</taxon>
    </lineage>
</organism>
<feature type="non-terminal residue" evidence="3">
    <location>
        <position position="641"/>
    </location>
</feature>
<dbReference type="PANTHER" id="PTHR39601">
    <property type="entry name" value="CHORIOGENIN HMINOR"/>
    <property type="match status" value="1"/>
</dbReference>
<dbReference type="InterPro" id="IPR058317">
    <property type="entry name" value="DUF8004"/>
</dbReference>
<dbReference type="OrthoDB" id="5302380at2759"/>
<keyword evidence="4" id="KW-1185">Reference proteome</keyword>
<feature type="compositionally biased region" description="Polar residues" evidence="1">
    <location>
        <begin position="76"/>
        <end position="87"/>
    </location>
</feature>
<feature type="compositionally biased region" description="Basic and acidic residues" evidence="1">
    <location>
        <begin position="125"/>
        <end position="140"/>
    </location>
</feature>
<feature type="compositionally biased region" description="Low complexity" evidence="1">
    <location>
        <begin position="100"/>
        <end position="124"/>
    </location>
</feature>
<feature type="compositionally biased region" description="Basic residues" evidence="1">
    <location>
        <begin position="1"/>
        <end position="11"/>
    </location>
</feature>
<dbReference type="PANTHER" id="PTHR39601:SF2">
    <property type="entry name" value="CHORIOGENIN HMINOR"/>
    <property type="match status" value="1"/>
</dbReference>
<dbReference type="EMBL" id="KV749634">
    <property type="protein sequence ID" value="OCL08582.1"/>
    <property type="molecule type" value="Genomic_DNA"/>
</dbReference>
<name>A0A8E2JTB9_9PEZI</name>
<evidence type="ECO:0000313" key="4">
    <source>
        <dbReference type="Proteomes" id="UP000250140"/>
    </source>
</evidence>
<accession>A0A8E2JTB9</accession>
<feature type="domain" description="DUF8004" evidence="2">
    <location>
        <begin position="428"/>
        <end position="522"/>
    </location>
</feature>
<feature type="compositionally biased region" description="Polar residues" evidence="1">
    <location>
        <begin position="52"/>
        <end position="63"/>
    </location>
</feature>
<feature type="compositionally biased region" description="Low complexity" evidence="1">
    <location>
        <begin position="64"/>
        <end position="75"/>
    </location>
</feature>
<feature type="compositionally biased region" description="Polar residues" evidence="1">
    <location>
        <begin position="279"/>
        <end position="294"/>
    </location>
</feature>
<dbReference type="Proteomes" id="UP000250140">
    <property type="component" value="Unassembled WGS sequence"/>
</dbReference>
<feature type="region of interest" description="Disordered" evidence="1">
    <location>
        <begin position="1"/>
        <end position="161"/>
    </location>
</feature>
<sequence>MSARGARSRKAVAKDIEKKEKKAAAKQNTDPISRAATGLSDWGSLGFRKDSQNTSPTSQILNRSASQAAASSTTSLPRSRGSSQVTSVPRRPSQHGTNYSHPSSESRSFHRPSSAAASIASANSGKDKAKYQARGKETKAPRGRGGGVPIKKDTHASQPLKRTESVTSYAYSTEKSWANFRIWYGNDHGIRPYRGFEFDEDMQSGSVLVFFKDEQDNDDQTMPQLRVRLEALENSGSTWLNNALQYGKMDLFEDDEMSLPAGMEQNAITSRYPSFRSNSSQFGEGMNSPHQSYQEYDDGSFGPPPLRNSSRAGFNPSGGRRMLQSLSGPATTEFIAQSYQESPSVYENEEIPATHELWFAAPAHIRSPQGQRLHHVAIRNFLAILQNKPIVGRDLFEMLSTLQPEVEIMYDLDHNEYSQMSSRMRSVQIITQYLVDRKLDDVRNNIKRALGLMAWAEQDTVRWQEGYLEAFVHLVGMMDPHIEELDDFRRLSAVSRRNLAFSAKALQLKLMEAEEKLATFDFMDMWDGLEDVGSNPIYKSFVAFRQFLINYYTKTYGSWPPSSSGRWLNSKLAKSLQNDFGTLYDYLVNRDIVWDSREERPGKKWQMANLSSTSQDFVPDSPTLPLTDMLVGFDNRHGFLH</sequence>
<evidence type="ECO:0000256" key="1">
    <source>
        <dbReference type="SAM" id="MobiDB-lite"/>
    </source>
</evidence>
<protein>
    <recommendedName>
        <fullName evidence="2">DUF8004 domain-containing protein</fullName>
    </recommendedName>
</protein>
<dbReference type="AlphaFoldDB" id="A0A8E2JTB9"/>
<proteinExistence type="predicted"/>
<reference evidence="3 4" key="1">
    <citation type="journal article" date="2016" name="Nat. Commun.">
        <title>Ectomycorrhizal ecology is imprinted in the genome of the dominant symbiotic fungus Cenococcum geophilum.</title>
        <authorList>
            <consortium name="DOE Joint Genome Institute"/>
            <person name="Peter M."/>
            <person name="Kohler A."/>
            <person name="Ohm R.A."/>
            <person name="Kuo A."/>
            <person name="Krutzmann J."/>
            <person name="Morin E."/>
            <person name="Arend M."/>
            <person name="Barry K.W."/>
            <person name="Binder M."/>
            <person name="Choi C."/>
            <person name="Clum A."/>
            <person name="Copeland A."/>
            <person name="Grisel N."/>
            <person name="Haridas S."/>
            <person name="Kipfer T."/>
            <person name="LaButti K."/>
            <person name="Lindquist E."/>
            <person name="Lipzen A."/>
            <person name="Maire R."/>
            <person name="Meier B."/>
            <person name="Mihaltcheva S."/>
            <person name="Molinier V."/>
            <person name="Murat C."/>
            <person name="Poggeler S."/>
            <person name="Quandt C.A."/>
            <person name="Sperisen C."/>
            <person name="Tritt A."/>
            <person name="Tisserant E."/>
            <person name="Crous P.W."/>
            <person name="Henrissat B."/>
            <person name="Nehls U."/>
            <person name="Egli S."/>
            <person name="Spatafora J.W."/>
            <person name="Grigoriev I.V."/>
            <person name="Martin F.M."/>
        </authorList>
    </citation>
    <scope>NUCLEOTIDE SEQUENCE [LARGE SCALE GENOMIC DNA]</scope>
    <source>
        <strain evidence="3 4">CBS 207.34</strain>
    </source>
</reference>
<evidence type="ECO:0000313" key="3">
    <source>
        <dbReference type="EMBL" id="OCL08582.1"/>
    </source>
</evidence>
<feature type="compositionally biased region" description="Basic and acidic residues" evidence="1">
    <location>
        <begin position="12"/>
        <end position="23"/>
    </location>
</feature>
<evidence type="ECO:0000259" key="2">
    <source>
        <dbReference type="Pfam" id="PF26013"/>
    </source>
</evidence>
<dbReference type="Pfam" id="PF26013">
    <property type="entry name" value="DUF8004"/>
    <property type="match status" value="1"/>
</dbReference>
<gene>
    <name evidence="3" type="ORF">AOQ84DRAFT_388752</name>
</gene>